<dbReference type="AlphaFoldDB" id="A0A1G2S4U1"/>
<feature type="transmembrane region" description="Helical" evidence="1">
    <location>
        <begin position="12"/>
        <end position="34"/>
    </location>
</feature>
<accession>A0A1G2S4U1</accession>
<evidence type="ECO:0000256" key="1">
    <source>
        <dbReference type="SAM" id="Phobius"/>
    </source>
</evidence>
<keyword evidence="1" id="KW-0812">Transmembrane</keyword>
<organism evidence="2 3">
    <name type="scientific">Candidatus Yonathbacteria bacterium RIFCSPHIGHO2_01_FULL_51_10</name>
    <dbReference type="NCBI Taxonomy" id="1802723"/>
    <lineage>
        <taxon>Bacteria</taxon>
        <taxon>Candidatus Yonathiibacteriota</taxon>
    </lineage>
</organism>
<proteinExistence type="predicted"/>
<protein>
    <submittedName>
        <fullName evidence="2">Uncharacterized protein</fullName>
    </submittedName>
</protein>
<sequence>MKSFFTKSVIRRPLIALVAGAGFIVLTSAIYWYLFVGVRDRAEKAAAITEAYNAEIGKDTRQTALRAALRDTKDQVAALDTHFLYADEVSDFTTSIESLGPTTGTDIIITNIGTKTAGKTDTNLMVSLTIEGSFAEMLQAVTLLENLPYNTKMNTVLMSYLGSTAQVISSDGKQSSANSSGAHWKAAVSFDITSYRTHRP</sequence>
<keyword evidence="1" id="KW-0472">Membrane</keyword>
<dbReference type="Proteomes" id="UP000176997">
    <property type="component" value="Unassembled WGS sequence"/>
</dbReference>
<evidence type="ECO:0000313" key="2">
    <source>
        <dbReference type="EMBL" id="OHA79748.1"/>
    </source>
</evidence>
<dbReference type="EMBL" id="MHUS01000043">
    <property type="protein sequence ID" value="OHA79748.1"/>
    <property type="molecule type" value="Genomic_DNA"/>
</dbReference>
<reference evidence="2 3" key="1">
    <citation type="journal article" date="2016" name="Nat. Commun.">
        <title>Thousands of microbial genomes shed light on interconnected biogeochemical processes in an aquifer system.</title>
        <authorList>
            <person name="Anantharaman K."/>
            <person name="Brown C.T."/>
            <person name="Hug L.A."/>
            <person name="Sharon I."/>
            <person name="Castelle C.J."/>
            <person name="Probst A.J."/>
            <person name="Thomas B.C."/>
            <person name="Singh A."/>
            <person name="Wilkins M.J."/>
            <person name="Karaoz U."/>
            <person name="Brodie E.L."/>
            <person name="Williams K.H."/>
            <person name="Hubbard S.S."/>
            <person name="Banfield J.F."/>
        </authorList>
    </citation>
    <scope>NUCLEOTIDE SEQUENCE [LARGE SCALE GENOMIC DNA]</scope>
</reference>
<comment type="caution">
    <text evidence="2">The sequence shown here is derived from an EMBL/GenBank/DDBJ whole genome shotgun (WGS) entry which is preliminary data.</text>
</comment>
<name>A0A1G2S4U1_9BACT</name>
<dbReference type="STRING" id="1802723.A2675_04015"/>
<evidence type="ECO:0000313" key="3">
    <source>
        <dbReference type="Proteomes" id="UP000176997"/>
    </source>
</evidence>
<keyword evidence="1" id="KW-1133">Transmembrane helix</keyword>
<gene>
    <name evidence="2" type="ORF">A2675_04015</name>
</gene>